<protein>
    <recommendedName>
        <fullName evidence="2">LYR motif-containing protein Cup1-like N-terminal domain-containing protein</fullName>
    </recommendedName>
</protein>
<dbReference type="OrthoDB" id="198652at2759"/>
<dbReference type="AlphaFoldDB" id="A0A5C5FZ12"/>
<feature type="region of interest" description="Disordered" evidence="1">
    <location>
        <begin position="331"/>
        <end position="387"/>
    </location>
</feature>
<feature type="region of interest" description="Disordered" evidence="1">
    <location>
        <begin position="224"/>
        <end position="283"/>
    </location>
</feature>
<sequence>MLLGKDLYRQLIREARHLPDSRMSDHYLERIRSSFRQPPPPESSVQALRRVKHAQKLLRHLQAANDGYPHALTRAFETAYGVRGPAKHAALAPFLAPGLASRTFPAPLAALVTSPTSHLSRPPSPSQLRVPPTLPDRADPSSDAARLLGPLTRERERAVRRRWWSVQTGKVRPPLAVRVRRGGEDVTDVGDARGLLERVGLRGISEEALRAGWDKLDELERKATTAAEVPPQGLPLPPRRLQTPSQRAAAAHPLPSPSSSPPPRKPAPPQLRILPPSSHATKWHLPKHLTPRFLRRRAAALLEHAPVLVVHVPSAGGPERAEEERVRFEVRRSDRARGERGGVREATDEERWWLEWGAQQQQQQQGASPQAGGKGKARGAGASKKQR</sequence>
<dbReference type="InterPro" id="IPR046896">
    <property type="entry name" value="Cup1-like_N"/>
</dbReference>
<dbReference type="CDD" id="cd20273">
    <property type="entry name" value="Complex1_LYR_unchar"/>
    <property type="match status" value="1"/>
</dbReference>
<evidence type="ECO:0000313" key="4">
    <source>
        <dbReference type="Proteomes" id="UP000311382"/>
    </source>
</evidence>
<name>A0A5C5FZ12_9BASI</name>
<feature type="compositionally biased region" description="Low complexity" evidence="1">
    <location>
        <begin position="239"/>
        <end position="253"/>
    </location>
</feature>
<feature type="domain" description="LYR motif-containing protein Cup1-like N-terminal" evidence="2">
    <location>
        <begin position="7"/>
        <end position="91"/>
    </location>
</feature>
<feature type="compositionally biased region" description="Low complexity" evidence="1">
    <location>
        <begin position="357"/>
        <end position="371"/>
    </location>
</feature>
<feature type="region of interest" description="Disordered" evidence="1">
    <location>
        <begin position="114"/>
        <end position="144"/>
    </location>
</feature>
<evidence type="ECO:0000313" key="3">
    <source>
        <dbReference type="EMBL" id="TNY22090.1"/>
    </source>
</evidence>
<feature type="compositionally biased region" description="Basic and acidic residues" evidence="1">
    <location>
        <begin position="331"/>
        <end position="353"/>
    </location>
</feature>
<comment type="caution">
    <text evidence="3">The sequence shown here is derived from an EMBL/GenBank/DDBJ whole genome shotgun (WGS) entry which is preliminary data.</text>
</comment>
<dbReference type="Pfam" id="PF20263">
    <property type="entry name" value="LYRM2-like"/>
    <property type="match status" value="1"/>
</dbReference>
<evidence type="ECO:0000256" key="1">
    <source>
        <dbReference type="SAM" id="MobiDB-lite"/>
    </source>
</evidence>
<keyword evidence="4" id="KW-1185">Reference proteome</keyword>
<proteinExistence type="predicted"/>
<feature type="compositionally biased region" description="Pro residues" evidence="1">
    <location>
        <begin position="254"/>
        <end position="269"/>
    </location>
</feature>
<accession>A0A5C5FZ12</accession>
<evidence type="ECO:0000259" key="2">
    <source>
        <dbReference type="Pfam" id="PF20263"/>
    </source>
</evidence>
<organism evidence="3 4">
    <name type="scientific">Rhodotorula diobovata</name>
    <dbReference type="NCBI Taxonomy" id="5288"/>
    <lineage>
        <taxon>Eukaryota</taxon>
        <taxon>Fungi</taxon>
        <taxon>Dikarya</taxon>
        <taxon>Basidiomycota</taxon>
        <taxon>Pucciniomycotina</taxon>
        <taxon>Microbotryomycetes</taxon>
        <taxon>Sporidiobolales</taxon>
        <taxon>Sporidiobolaceae</taxon>
        <taxon>Rhodotorula</taxon>
    </lineage>
</organism>
<gene>
    <name evidence="3" type="ORF">DMC30DRAFT_445588</name>
</gene>
<reference evidence="3 4" key="1">
    <citation type="submission" date="2019-03" db="EMBL/GenBank/DDBJ databases">
        <title>Rhodosporidium diobovatum UCD-FST 08-225 genome sequencing, assembly, and annotation.</title>
        <authorList>
            <person name="Fakankun I.U."/>
            <person name="Fristensky B."/>
            <person name="Levin D.B."/>
        </authorList>
    </citation>
    <scope>NUCLEOTIDE SEQUENCE [LARGE SCALE GENOMIC DNA]</scope>
    <source>
        <strain evidence="3 4">UCD-FST 08-225</strain>
    </source>
</reference>
<dbReference type="EMBL" id="SOZI01000031">
    <property type="protein sequence ID" value="TNY22090.1"/>
    <property type="molecule type" value="Genomic_DNA"/>
</dbReference>
<dbReference type="Proteomes" id="UP000311382">
    <property type="component" value="Unassembled WGS sequence"/>
</dbReference>